<keyword evidence="6" id="KW-0539">Nucleus</keyword>
<accession>A0A8J5T6Q5</accession>
<evidence type="ECO:0000256" key="5">
    <source>
        <dbReference type="ARBA" id="ARBA00023163"/>
    </source>
</evidence>
<comment type="subcellular location">
    <subcellularLocation>
        <location evidence="1">Nucleus</location>
    </subcellularLocation>
</comment>
<dbReference type="PROSITE" id="PS51294">
    <property type="entry name" value="HTH_MYB"/>
    <property type="match status" value="1"/>
</dbReference>
<organism evidence="10 11">
    <name type="scientific">Zizania palustris</name>
    <name type="common">Northern wild rice</name>
    <dbReference type="NCBI Taxonomy" id="103762"/>
    <lineage>
        <taxon>Eukaryota</taxon>
        <taxon>Viridiplantae</taxon>
        <taxon>Streptophyta</taxon>
        <taxon>Embryophyta</taxon>
        <taxon>Tracheophyta</taxon>
        <taxon>Spermatophyta</taxon>
        <taxon>Magnoliopsida</taxon>
        <taxon>Liliopsida</taxon>
        <taxon>Poales</taxon>
        <taxon>Poaceae</taxon>
        <taxon>BOP clade</taxon>
        <taxon>Oryzoideae</taxon>
        <taxon>Oryzeae</taxon>
        <taxon>Zizaniinae</taxon>
        <taxon>Zizania</taxon>
    </lineage>
</organism>
<reference evidence="10" key="2">
    <citation type="submission" date="2021-02" db="EMBL/GenBank/DDBJ databases">
        <authorList>
            <person name="Kimball J.A."/>
            <person name="Haas M.W."/>
            <person name="Macchietto M."/>
            <person name="Kono T."/>
            <person name="Duquette J."/>
            <person name="Shao M."/>
        </authorList>
    </citation>
    <scope>NUCLEOTIDE SEQUENCE</scope>
    <source>
        <tissue evidence="10">Fresh leaf tissue</tissue>
    </source>
</reference>
<keyword evidence="3" id="KW-0805">Transcription regulation</keyword>
<evidence type="ECO:0000256" key="7">
    <source>
        <dbReference type="SAM" id="MobiDB-lite"/>
    </source>
</evidence>
<dbReference type="OrthoDB" id="2143914at2759"/>
<comment type="caution">
    <text evidence="10">The sequence shown here is derived from an EMBL/GenBank/DDBJ whole genome shotgun (WGS) entry which is preliminary data.</text>
</comment>
<dbReference type="FunFam" id="1.10.10.60:FF:000394">
    <property type="entry name" value="MYB transcription factor"/>
    <property type="match status" value="1"/>
</dbReference>
<evidence type="ECO:0000313" key="10">
    <source>
        <dbReference type="EMBL" id="KAG8076270.1"/>
    </source>
</evidence>
<feature type="region of interest" description="Disordered" evidence="7">
    <location>
        <begin position="106"/>
        <end position="176"/>
    </location>
</feature>
<dbReference type="AlphaFoldDB" id="A0A8J5T6Q5"/>
<dbReference type="InterPro" id="IPR001005">
    <property type="entry name" value="SANT/Myb"/>
</dbReference>
<dbReference type="InterPro" id="IPR017930">
    <property type="entry name" value="Myb_dom"/>
</dbReference>
<dbReference type="InterPro" id="IPR051953">
    <property type="entry name" value="Plant_SW-associated_TFs"/>
</dbReference>
<evidence type="ECO:0000256" key="4">
    <source>
        <dbReference type="ARBA" id="ARBA00023125"/>
    </source>
</evidence>
<sequence>MVESRRALALTTVACLHDASAGLLRCGKSCRLRWINYLRPDLKRGLLSDEEERIVIELHAQLGNRWSKIAARLPGRTDNEIKNHWNTHIKKKLRRMGIDPVTHQTLLAEPSPPATPAREQDETPPPPSQEQQGDDVLREAEEEDEEETAPMIQPDETAAPPPAATAEAMSNCPVSPASVLSPSCCSSVSAASAVSGVDVAEWPEPMYLFGMDGIMDVGWDGLISDAGVDIDPFDHYYPPASLDDQDVWL</sequence>
<gene>
    <name evidence="10" type="ORF">GUJ93_ZPchr0006g40726</name>
</gene>
<dbReference type="GO" id="GO:0000976">
    <property type="term" value="F:transcription cis-regulatory region binding"/>
    <property type="evidence" value="ECO:0007669"/>
    <property type="project" value="UniProtKB-ARBA"/>
</dbReference>
<evidence type="ECO:0000256" key="6">
    <source>
        <dbReference type="ARBA" id="ARBA00023242"/>
    </source>
</evidence>
<keyword evidence="5" id="KW-0804">Transcription</keyword>
<evidence type="ECO:0000256" key="2">
    <source>
        <dbReference type="ARBA" id="ARBA00022737"/>
    </source>
</evidence>
<reference evidence="10" key="1">
    <citation type="journal article" date="2021" name="bioRxiv">
        <title>Whole Genome Assembly and Annotation of Northern Wild Rice, Zizania palustris L., Supports a Whole Genome Duplication in the Zizania Genus.</title>
        <authorList>
            <person name="Haas M."/>
            <person name="Kono T."/>
            <person name="Macchietto M."/>
            <person name="Millas R."/>
            <person name="McGilp L."/>
            <person name="Shao M."/>
            <person name="Duquette J."/>
            <person name="Hirsch C.N."/>
            <person name="Kimball J."/>
        </authorList>
    </citation>
    <scope>NUCLEOTIDE SEQUENCE</scope>
    <source>
        <tissue evidence="10">Fresh leaf tissue</tissue>
    </source>
</reference>
<dbReference type="Proteomes" id="UP000729402">
    <property type="component" value="Unassembled WGS sequence"/>
</dbReference>
<dbReference type="Pfam" id="PF00249">
    <property type="entry name" value="Myb_DNA-binding"/>
    <property type="match status" value="1"/>
</dbReference>
<dbReference type="PROSITE" id="PS50090">
    <property type="entry name" value="MYB_LIKE"/>
    <property type="match status" value="1"/>
</dbReference>
<evidence type="ECO:0000313" key="11">
    <source>
        <dbReference type="Proteomes" id="UP000729402"/>
    </source>
</evidence>
<evidence type="ECO:0000256" key="1">
    <source>
        <dbReference type="ARBA" id="ARBA00004123"/>
    </source>
</evidence>
<dbReference type="PANTHER" id="PTHR47997:SF75">
    <property type="entry name" value="MYB DOMAIN PROTEIN 55"/>
    <property type="match status" value="1"/>
</dbReference>
<protein>
    <recommendedName>
        <fullName evidence="12">MYB family transcription factor</fullName>
    </recommendedName>
</protein>
<dbReference type="GO" id="GO:0005634">
    <property type="term" value="C:nucleus"/>
    <property type="evidence" value="ECO:0007669"/>
    <property type="project" value="UniProtKB-SubCell"/>
</dbReference>
<keyword evidence="11" id="KW-1185">Reference proteome</keyword>
<proteinExistence type="predicted"/>
<dbReference type="PANTHER" id="PTHR47997">
    <property type="entry name" value="MYB DOMAIN PROTEIN 55"/>
    <property type="match status" value="1"/>
</dbReference>
<feature type="domain" description="HTH myb-type" evidence="9">
    <location>
        <begin position="39"/>
        <end position="93"/>
    </location>
</feature>
<evidence type="ECO:0000259" key="9">
    <source>
        <dbReference type="PROSITE" id="PS51294"/>
    </source>
</evidence>
<dbReference type="SMART" id="SM00717">
    <property type="entry name" value="SANT"/>
    <property type="match status" value="1"/>
</dbReference>
<evidence type="ECO:0000256" key="3">
    <source>
        <dbReference type="ARBA" id="ARBA00023015"/>
    </source>
</evidence>
<name>A0A8J5T6Q5_ZIZPA</name>
<dbReference type="EMBL" id="JAAALK010000283">
    <property type="protein sequence ID" value="KAG8076270.1"/>
    <property type="molecule type" value="Genomic_DNA"/>
</dbReference>
<feature type="compositionally biased region" description="Low complexity" evidence="7">
    <location>
        <begin position="164"/>
        <end position="176"/>
    </location>
</feature>
<dbReference type="CDD" id="cd00167">
    <property type="entry name" value="SANT"/>
    <property type="match status" value="1"/>
</dbReference>
<evidence type="ECO:0000259" key="8">
    <source>
        <dbReference type="PROSITE" id="PS50090"/>
    </source>
</evidence>
<evidence type="ECO:0008006" key="12">
    <source>
        <dbReference type="Google" id="ProtNLM"/>
    </source>
</evidence>
<keyword evidence="4" id="KW-0238">DNA-binding</keyword>
<feature type="domain" description="Myb-like" evidence="8">
    <location>
        <begin position="39"/>
        <end position="89"/>
    </location>
</feature>
<keyword evidence="2" id="KW-0677">Repeat</keyword>